<keyword evidence="2" id="KW-1133">Transmembrane helix</keyword>
<sequence length="916" mass="103314">MTCQKTGHTFTKIAFKPLHTNLFNIVLLSIFLSIGSGNLYSQDISKKKTVIPANKQADSAKPTVDTIKTPVLVVQKQSDTIKIDSIKPKKAFLDGKVKYKADKYAKIDQKKKTITLYDQAELYYQDIELKSGIIVMDYEKNEVYAGRIKDSTGTFTQFPNFKQGANVIEPDSIRFNFKTKKALIWNSRSEQGEFKIKAAVTKKENDSVYFLKGARFTTSKDVDNPEYYFQTNKVKFIPGKKVVTGLTNMVIANVPTPIALPFAFFPMSKETSISGLILPSYNDSNNRGFSLQNLGYYFALSDNYDLTVLGDYYTNGSYGLRFESSYAKRYNFAGNLNIRFENLITSERGYPDYLKQNIYNIQWSHSKDSKSTPNSSFSASVNLGSSKYFKQSINQVNIGSNLNNTLSSSVSYSKTFTTVPQVRMSLTATHSQNTQTEEINMTLPTLQLSVDRIYPFVGKDGVRKGFIKNLNLQYNLNGRNSIVTTDSLFFKPQMFRDAKIGFQHSIPLSTNFKLFKYFSASTAVNYEEIWYTKTIERSYDTDQSKVVDKTINGFDAFRTYSFSSSVGTTIYGTFNFGKDKKIKSIRHVMRPSASYGYTPSFEKYYDTYASDASGTMTQQYSRFENGIYGAPGLSNANTLGFDLSNTFEAKVTDRDSTKVEPKKIMLLNNLNLSTSYNLDADGVTSLAFSPVRVSGGTTLLDNKMNVNFGATLDPYAIDNSGKRINVFNIDNGGSLFRMTSSNMTLNYSIASTGKDKIKKDKNSLSQRNGGREDDLFGTNTDLGDSRRSQFDEEEESEGEDKISEFFNSKLPWDMTFAYSLTYGNNNRENKIIGNSIMISANADITPKWKAGVSTGYDFVQNGVTFTQLRFERDLLSWRMDFNWSPFGTNANWGFFIGIKSGVLSDIKWDKRSVINR</sequence>
<evidence type="ECO:0000259" key="3">
    <source>
        <dbReference type="Pfam" id="PF19838"/>
    </source>
</evidence>
<keyword evidence="2" id="KW-0472">Membrane</keyword>
<proteinExistence type="predicted"/>
<dbReference type="PANTHER" id="PTHR30189:SF1">
    <property type="entry name" value="LPS-ASSEMBLY PROTEIN LPTD"/>
    <property type="match status" value="1"/>
</dbReference>
<keyword evidence="2" id="KW-0812">Transmembrane</keyword>
<dbReference type="OrthoDB" id="9802320at2"/>
<dbReference type="GO" id="GO:1990351">
    <property type="term" value="C:transporter complex"/>
    <property type="evidence" value="ECO:0007669"/>
    <property type="project" value="TreeGrafter"/>
</dbReference>
<accession>A0A1G8FK62</accession>
<feature type="transmembrane region" description="Helical" evidence="2">
    <location>
        <begin position="21"/>
        <end position="40"/>
    </location>
</feature>
<dbReference type="InterPro" id="IPR050218">
    <property type="entry name" value="LptD"/>
</dbReference>
<feature type="region of interest" description="Disordered" evidence="1">
    <location>
        <begin position="758"/>
        <end position="798"/>
    </location>
</feature>
<dbReference type="InterPro" id="IPR045659">
    <property type="entry name" value="LptD_2"/>
</dbReference>
<evidence type="ECO:0000313" key="4">
    <source>
        <dbReference type="EMBL" id="SDH82542.1"/>
    </source>
</evidence>
<evidence type="ECO:0000256" key="1">
    <source>
        <dbReference type="SAM" id="MobiDB-lite"/>
    </source>
</evidence>
<evidence type="ECO:0000313" key="5">
    <source>
        <dbReference type="Proteomes" id="UP000199274"/>
    </source>
</evidence>
<keyword evidence="5" id="KW-1185">Reference proteome</keyword>
<name>A0A1G8FK62_9FLAO</name>
<dbReference type="Proteomes" id="UP000199274">
    <property type="component" value="Unassembled WGS sequence"/>
</dbReference>
<dbReference type="GO" id="GO:0009279">
    <property type="term" value="C:cell outer membrane"/>
    <property type="evidence" value="ECO:0007669"/>
    <property type="project" value="TreeGrafter"/>
</dbReference>
<organism evidence="4 5">
    <name type="scientific">Flavobacterium omnivorum</name>
    <dbReference type="NCBI Taxonomy" id="178355"/>
    <lineage>
        <taxon>Bacteria</taxon>
        <taxon>Pseudomonadati</taxon>
        <taxon>Bacteroidota</taxon>
        <taxon>Flavobacteriia</taxon>
        <taxon>Flavobacteriales</taxon>
        <taxon>Flavobacteriaceae</taxon>
        <taxon>Flavobacterium</taxon>
    </lineage>
</organism>
<dbReference type="PANTHER" id="PTHR30189">
    <property type="entry name" value="LPS-ASSEMBLY PROTEIN"/>
    <property type="match status" value="1"/>
</dbReference>
<dbReference type="AlphaFoldDB" id="A0A1G8FK62"/>
<feature type="domain" description="LPS-assembly protein LptD central" evidence="3">
    <location>
        <begin position="242"/>
        <end position="715"/>
    </location>
</feature>
<dbReference type="EMBL" id="FNDB01000015">
    <property type="protein sequence ID" value="SDH82542.1"/>
    <property type="molecule type" value="Genomic_DNA"/>
</dbReference>
<dbReference type="STRING" id="178355.SAMN04488062_11569"/>
<dbReference type="RefSeq" id="WP_091258371.1">
    <property type="nucleotide sequence ID" value="NZ_FNDB01000015.1"/>
</dbReference>
<protein>
    <recommendedName>
        <fullName evidence="3">LPS-assembly protein LptD central domain-containing protein</fullName>
    </recommendedName>
</protein>
<dbReference type="Pfam" id="PF19838">
    <property type="entry name" value="LptD_2"/>
    <property type="match status" value="1"/>
</dbReference>
<reference evidence="5" key="1">
    <citation type="submission" date="2016-10" db="EMBL/GenBank/DDBJ databases">
        <authorList>
            <person name="Varghese N."/>
            <person name="Submissions S."/>
        </authorList>
    </citation>
    <scope>NUCLEOTIDE SEQUENCE [LARGE SCALE GENOMIC DNA]</scope>
    <source>
        <strain evidence="5">CGMCC 1.2747</strain>
    </source>
</reference>
<evidence type="ECO:0000256" key="2">
    <source>
        <dbReference type="SAM" id="Phobius"/>
    </source>
</evidence>
<gene>
    <name evidence="4" type="ORF">SAMN04488062_11569</name>
</gene>